<dbReference type="OrthoDB" id="61116at2759"/>
<dbReference type="GO" id="GO:0005634">
    <property type="term" value="C:nucleus"/>
    <property type="evidence" value="ECO:0007669"/>
    <property type="project" value="TreeGrafter"/>
</dbReference>
<sequence>MSLFNTSHCTVLDIPTTHSTPPGLRLRSSPAPIIPYKPTLQPTSDIAAHTRLLPRLLTALSSLPTDAPFHTPRLPPPNPEDELNFTDPNLLLCTTEPDLEDLEDPFDPQPCPETVDDLSDLLIAGILTNASEEWKTMTITHPTPSRPFHIPPRSSFQLGRITPASFAPLGKGTVDFLLLDPPWPSASAQRKRKRGTSGTAAAGGYRTENRFEIWELLEGLPVGEVLAKDGVVAVWITNAGRVRKGVEGLWKKWGLEERAEWCWVKITTSGEAVVSLEAEGKRGYEVLLMGARKGEASLAAPLARLLENKVVVGVPEVHSRKPCLRKIVEKEMPGHKGVEVFARCLTEGWTSFGDEVVRFNWEGWWGDEVECGEDDEVDKDKSTL</sequence>
<dbReference type="GO" id="GO:0008168">
    <property type="term" value="F:methyltransferase activity"/>
    <property type="evidence" value="ECO:0007669"/>
    <property type="project" value="UniProtKB-KW"/>
</dbReference>
<dbReference type="STRING" id="1076935.U4L3C7"/>
<dbReference type="PANTHER" id="PTHR12829">
    <property type="entry name" value="N6-ADENOSINE-METHYLTRANSFERASE"/>
    <property type="match status" value="1"/>
</dbReference>
<dbReference type="Proteomes" id="UP000018144">
    <property type="component" value="Unassembled WGS sequence"/>
</dbReference>
<reference evidence="2 3" key="1">
    <citation type="journal article" date="2013" name="PLoS Genet.">
        <title>The genome and development-dependent transcriptomes of Pyronema confluens: a window into fungal evolution.</title>
        <authorList>
            <person name="Traeger S."/>
            <person name="Altegoer F."/>
            <person name="Freitag M."/>
            <person name="Gabaldon T."/>
            <person name="Kempken F."/>
            <person name="Kumar A."/>
            <person name="Marcet-Houben M."/>
            <person name="Poggeler S."/>
            <person name="Stajich J.E."/>
            <person name="Nowrousian M."/>
        </authorList>
    </citation>
    <scope>NUCLEOTIDE SEQUENCE [LARGE SCALE GENOMIC DNA]</scope>
    <source>
        <strain evidence="3">CBS 100304</strain>
        <tissue evidence="2">Vegetative mycelium</tissue>
    </source>
</reference>
<evidence type="ECO:0000313" key="3">
    <source>
        <dbReference type="Proteomes" id="UP000018144"/>
    </source>
</evidence>
<name>U4L3C7_PYROM</name>
<dbReference type="PROSITE" id="PS51143">
    <property type="entry name" value="MT_A70"/>
    <property type="match status" value="1"/>
</dbReference>
<dbReference type="InterPro" id="IPR007757">
    <property type="entry name" value="MT-A70-like"/>
</dbReference>
<evidence type="ECO:0000313" key="2">
    <source>
        <dbReference type="EMBL" id="CCX04555.1"/>
    </source>
</evidence>
<organism evidence="2 3">
    <name type="scientific">Pyronema omphalodes (strain CBS 100304)</name>
    <name type="common">Pyronema confluens</name>
    <dbReference type="NCBI Taxonomy" id="1076935"/>
    <lineage>
        <taxon>Eukaryota</taxon>
        <taxon>Fungi</taxon>
        <taxon>Dikarya</taxon>
        <taxon>Ascomycota</taxon>
        <taxon>Pezizomycotina</taxon>
        <taxon>Pezizomycetes</taxon>
        <taxon>Pezizales</taxon>
        <taxon>Pyronemataceae</taxon>
        <taxon>Pyronema</taxon>
    </lineage>
</organism>
<comment type="similarity">
    <text evidence="1">Belongs to the MT-A70-like family.</text>
</comment>
<keyword evidence="2" id="KW-0489">Methyltransferase</keyword>
<keyword evidence="2" id="KW-0808">Transferase</keyword>
<protein>
    <submittedName>
        <fullName evidence="2">Similar to Methyltransferase-like protein 4 acc. no. Q3U034</fullName>
    </submittedName>
</protein>
<dbReference type="AlphaFoldDB" id="U4L3C7"/>
<keyword evidence="3" id="KW-1185">Reference proteome</keyword>
<evidence type="ECO:0000256" key="1">
    <source>
        <dbReference type="PROSITE-ProRule" id="PRU00489"/>
    </source>
</evidence>
<dbReference type="EMBL" id="HF935208">
    <property type="protein sequence ID" value="CCX04555.1"/>
    <property type="molecule type" value="Genomic_DNA"/>
</dbReference>
<gene>
    <name evidence="2" type="ORF">PCON_02735</name>
</gene>
<dbReference type="PANTHER" id="PTHR12829:SF4">
    <property type="entry name" value="N(6)-ADENINE-SPECIFIC METHYLTRANSFERASE METTL4"/>
    <property type="match status" value="1"/>
</dbReference>
<dbReference type="GO" id="GO:0032259">
    <property type="term" value="P:methylation"/>
    <property type="evidence" value="ECO:0007669"/>
    <property type="project" value="UniProtKB-KW"/>
</dbReference>
<dbReference type="eggNOG" id="KOG2356">
    <property type="taxonomic scope" value="Eukaryota"/>
</dbReference>
<accession>U4L3C7</accession>
<proteinExistence type="inferred from homology"/>
<dbReference type="Pfam" id="PF05063">
    <property type="entry name" value="MT-A70"/>
    <property type="match status" value="1"/>
</dbReference>